<feature type="region of interest" description="Disordered" evidence="1">
    <location>
        <begin position="182"/>
        <end position="250"/>
    </location>
</feature>
<protein>
    <submittedName>
        <fullName evidence="2">Uncharacterized protein</fullName>
    </submittedName>
</protein>
<accession>A0A0G4FPU5</accession>
<feature type="compositionally biased region" description="Pro residues" evidence="1">
    <location>
        <begin position="72"/>
        <end position="86"/>
    </location>
</feature>
<name>A0A0G4FPU5_9ALVE</name>
<organism evidence="2">
    <name type="scientific">Chromera velia CCMP2878</name>
    <dbReference type="NCBI Taxonomy" id="1169474"/>
    <lineage>
        <taxon>Eukaryota</taxon>
        <taxon>Sar</taxon>
        <taxon>Alveolata</taxon>
        <taxon>Colpodellida</taxon>
        <taxon>Chromeraceae</taxon>
        <taxon>Chromera</taxon>
    </lineage>
</organism>
<dbReference type="EMBL" id="CDMZ01000522">
    <property type="protein sequence ID" value="CEM16074.1"/>
    <property type="molecule type" value="Genomic_DNA"/>
</dbReference>
<dbReference type="VEuPathDB" id="CryptoDB:Cvel_18036"/>
<feature type="region of interest" description="Disordered" evidence="1">
    <location>
        <begin position="63"/>
        <end position="86"/>
    </location>
</feature>
<reference evidence="2" key="1">
    <citation type="submission" date="2014-11" db="EMBL/GenBank/DDBJ databases">
        <authorList>
            <person name="Otto D Thomas"/>
            <person name="Naeem Raeece"/>
        </authorList>
    </citation>
    <scope>NUCLEOTIDE SEQUENCE</scope>
</reference>
<dbReference type="AlphaFoldDB" id="A0A0G4FPU5"/>
<gene>
    <name evidence="2" type="ORF">Cvel_18036</name>
</gene>
<proteinExistence type="predicted"/>
<sequence length="311" mass="34535">MIWGIYRTVLVGVYLAVVSDSVFFGWAASLSASTGRKGSRQKEDDANVPIFVLPPKSLSSKARQASLEESPSVPPSPLPPIIDSPPTAEPLPFEVDKLNKDIATLREDILEGATSARRLGKHVEDAIEFVFAASEKRIQKLRDYFHRFVNEHCRNPPLELVNLSRHVDEKLDSSHLSVEEFRHGHGHKAQQPKLRLQLGGPEPESESPAQHPVSSPEDPSMSLSGGLRAKSKAKGRGKDPGDSSEWDETQDELMSSFETMMGSFKATALSAVDFEKNVDQTIQTAFRILTDHFEEVEASLRQYIRNHCVPK</sequence>
<evidence type="ECO:0000256" key="1">
    <source>
        <dbReference type="SAM" id="MobiDB-lite"/>
    </source>
</evidence>
<evidence type="ECO:0000313" key="2">
    <source>
        <dbReference type="EMBL" id="CEM16074.1"/>
    </source>
</evidence>